<dbReference type="PANTHER" id="PTHR33747:SF1">
    <property type="entry name" value="ADENYLATE CYCLASE-ASSOCIATED CAP C-TERMINAL DOMAIN-CONTAINING PROTEIN"/>
    <property type="match status" value="1"/>
</dbReference>
<feature type="domain" description="YchJ-like middle NTF2-like" evidence="1">
    <location>
        <begin position="109"/>
        <end position="232"/>
    </location>
</feature>
<name>A0AAE0CA46_9CHLO</name>
<dbReference type="InterPro" id="IPR032710">
    <property type="entry name" value="NTF2-like_dom_sf"/>
</dbReference>
<keyword evidence="3" id="KW-1185">Reference proteome</keyword>
<dbReference type="PANTHER" id="PTHR33747">
    <property type="entry name" value="UPF0225 PROTEIN SCO1677"/>
    <property type="match status" value="1"/>
</dbReference>
<dbReference type="Pfam" id="PF17775">
    <property type="entry name" value="YchJ_M-like"/>
    <property type="match status" value="1"/>
</dbReference>
<dbReference type="InterPro" id="IPR048469">
    <property type="entry name" value="YchJ-like_M"/>
</dbReference>
<dbReference type="SUPFAM" id="SSF54427">
    <property type="entry name" value="NTF2-like"/>
    <property type="match status" value="1"/>
</dbReference>
<dbReference type="Gene3D" id="3.10.450.50">
    <property type="match status" value="1"/>
</dbReference>
<proteinExistence type="predicted"/>
<evidence type="ECO:0000313" key="3">
    <source>
        <dbReference type="Proteomes" id="UP001190700"/>
    </source>
</evidence>
<protein>
    <recommendedName>
        <fullName evidence="1">YchJ-like middle NTF2-like domain-containing protein</fullName>
    </recommendedName>
</protein>
<reference evidence="2 3" key="1">
    <citation type="journal article" date="2015" name="Genome Biol. Evol.">
        <title>Comparative Genomics of a Bacterivorous Green Alga Reveals Evolutionary Causalities and Consequences of Phago-Mixotrophic Mode of Nutrition.</title>
        <authorList>
            <person name="Burns J.A."/>
            <person name="Paasch A."/>
            <person name="Narechania A."/>
            <person name="Kim E."/>
        </authorList>
    </citation>
    <scope>NUCLEOTIDE SEQUENCE [LARGE SCALE GENOMIC DNA]</scope>
    <source>
        <strain evidence="2 3">PLY_AMNH</strain>
    </source>
</reference>
<evidence type="ECO:0000313" key="2">
    <source>
        <dbReference type="EMBL" id="KAK3250310.1"/>
    </source>
</evidence>
<evidence type="ECO:0000259" key="1">
    <source>
        <dbReference type="Pfam" id="PF17775"/>
    </source>
</evidence>
<sequence>MSSKTLPQAHVKCSLKKCTLQPNNFRAAKGLSGRRPQRRDSSVVFNTPGRERVCTTFAAGFGPRKGPEKKVKVADPVIAEEITPCLCDSGKDYGSCCQPYHKENSYPSDPETLMRSRYTAFCKATPATLQYLIDTTHPDHLAIVDKTELELKDDYNLSCKNIAYEGLKVLSSEDGESEDEAFVTFRIWYKFVASFEGKRGGKTRKATEKSDRKTNTEKSRFKKVDGRWLFIESVESDQTSFRLGDESEESTDVLLKGKDAASKALGMAAKARQQFGFKGKQ</sequence>
<organism evidence="2 3">
    <name type="scientific">Cymbomonas tetramitiformis</name>
    <dbReference type="NCBI Taxonomy" id="36881"/>
    <lineage>
        <taxon>Eukaryota</taxon>
        <taxon>Viridiplantae</taxon>
        <taxon>Chlorophyta</taxon>
        <taxon>Pyramimonadophyceae</taxon>
        <taxon>Pyramimonadales</taxon>
        <taxon>Pyramimonadaceae</taxon>
        <taxon>Cymbomonas</taxon>
    </lineage>
</organism>
<dbReference type="AlphaFoldDB" id="A0AAE0CA46"/>
<comment type="caution">
    <text evidence="2">The sequence shown here is derived from an EMBL/GenBank/DDBJ whole genome shotgun (WGS) entry which is preliminary data.</text>
</comment>
<accession>A0AAE0CA46</accession>
<gene>
    <name evidence="2" type="ORF">CYMTET_40305</name>
</gene>
<dbReference type="EMBL" id="LGRX02026799">
    <property type="protein sequence ID" value="KAK3250310.1"/>
    <property type="molecule type" value="Genomic_DNA"/>
</dbReference>
<dbReference type="Proteomes" id="UP001190700">
    <property type="component" value="Unassembled WGS sequence"/>
</dbReference>